<gene>
    <name evidence="2" type="ORF">HARCEL1_05485</name>
</gene>
<feature type="domain" description="PUA" evidence="1">
    <location>
        <begin position="80"/>
        <end position="153"/>
    </location>
</feature>
<dbReference type="KEGG" id="harc:HARCEL1_05485"/>
<evidence type="ECO:0000259" key="1">
    <source>
        <dbReference type="SMART" id="SM00359"/>
    </source>
</evidence>
<keyword evidence="3" id="KW-1185">Reference proteome</keyword>
<dbReference type="SUPFAM" id="SSF88697">
    <property type="entry name" value="PUA domain-like"/>
    <property type="match status" value="1"/>
</dbReference>
<dbReference type="EMBL" id="CP028858">
    <property type="protein sequence ID" value="AWB28645.1"/>
    <property type="molecule type" value="Genomic_DNA"/>
</dbReference>
<reference evidence="2 3" key="1">
    <citation type="submission" date="2018-04" db="EMBL/GenBank/DDBJ databases">
        <title>Halococcoides cellulosivorans gen. nov., sp. nov., an extremely halophilic cellulose-utilizing haloarchaeon from hypersaline lakes.</title>
        <authorList>
            <person name="Sorokin D.Y."/>
            <person name="Toshchakov S.V."/>
            <person name="Samarov N.I."/>
            <person name="Korzhenkov A."/>
            <person name="Kublanov I.V."/>
        </authorList>
    </citation>
    <scope>NUCLEOTIDE SEQUENCE [LARGE SCALE GENOMIC DNA]</scope>
    <source>
        <strain evidence="2 3">HArcel1</strain>
    </source>
</reference>
<dbReference type="Pfam" id="PF14810">
    <property type="entry name" value="TGT_C2"/>
    <property type="match status" value="1"/>
</dbReference>
<proteinExistence type="predicted"/>
<name>A0A2R4X4C7_9EURY</name>
<sequence>MTESETEKLRAIATYQFGTGAGDALFPADEQRSIDYSSGGRPRQVHGPDGRIVSLGTDGRFTLGIEGGRRLQAALDAPRSRVVVGSESDPYVRDGRNAFAKFVRKVDPAIRPGDEVLVVTDEGLLAVGEAALSASECAAFETGVAVDVRESVA</sequence>
<dbReference type="CDD" id="cd21149">
    <property type="entry name" value="PUA_archaeosine_TGT"/>
    <property type="match status" value="1"/>
</dbReference>
<dbReference type="GeneID" id="36511938"/>
<dbReference type="PROSITE" id="PS50890">
    <property type="entry name" value="PUA"/>
    <property type="match status" value="1"/>
</dbReference>
<dbReference type="Gene3D" id="3.10.450.90">
    <property type="entry name" value="ArcTGT, C2 domain"/>
    <property type="match status" value="1"/>
</dbReference>
<dbReference type="AlphaFoldDB" id="A0A2R4X4C7"/>
<dbReference type="RefSeq" id="WP_108384093.1">
    <property type="nucleotide sequence ID" value="NZ_CP028858.1"/>
</dbReference>
<evidence type="ECO:0000313" key="3">
    <source>
        <dbReference type="Proteomes" id="UP000244727"/>
    </source>
</evidence>
<organism evidence="2 3">
    <name type="scientific">Halococcoides cellulosivorans</name>
    <dbReference type="NCBI Taxonomy" id="1679096"/>
    <lineage>
        <taxon>Archaea</taxon>
        <taxon>Methanobacteriati</taxon>
        <taxon>Methanobacteriota</taxon>
        <taxon>Stenosarchaea group</taxon>
        <taxon>Halobacteria</taxon>
        <taxon>Halobacteriales</taxon>
        <taxon>Haloarculaceae</taxon>
        <taxon>Halococcoides</taxon>
    </lineage>
</organism>
<accession>A0A2R4X4C7</accession>
<dbReference type="InterPro" id="IPR038250">
    <property type="entry name" value="TGT_C2_sf"/>
</dbReference>
<dbReference type="SMART" id="SM00359">
    <property type="entry name" value="PUA"/>
    <property type="match status" value="1"/>
</dbReference>
<dbReference type="Proteomes" id="UP000244727">
    <property type="component" value="Chromosome"/>
</dbReference>
<dbReference type="InterPro" id="IPR029402">
    <property type="entry name" value="TGT_C2"/>
</dbReference>
<dbReference type="InterPro" id="IPR036974">
    <property type="entry name" value="PUA_sf"/>
</dbReference>
<dbReference type="Pfam" id="PF01472">
    <property type="entry name" value="PUA"/>
    <property type="match status" value="1"/>
</dbReference>
<evidence type="ECO:0000313" key="2">
    <source>
        <dbReference type="EMBL" id="AWB28645.1"/>
    </source>
</evidence>
<protein>
    <submittedName>
        <fullName evidence="2">Pseudouridine synthase</fullName>
    </submittedName>
</protein>
<dbReference type="InterPro" id="IPR002478">
    <property type="entry name" value="PUA"/>
</dbReference>
<dbReference type="Gene3D" id="2.30.130.10">
    <property type="entry name" value="PUA domain"/>
    <property type="match status" value="1"/>
</dbReference>
<dbReference type="InterPro" id="IPR015947">
    <property type="entry name" value="PUA-like_sf"/>
</dbReference>
<dbReference type="GO" id="GO:0003723">
    <property type="term" value="F:RNA binding"/>
    <property type="evidence" value="ECO:0007669"/>
    <property type="project" value="InterPro"/>
</dbReference>
<dbReference type="SUPFAM" id="SSF88802">
    <property type="entry name" value="Pre-PUA domain"/>
    <property type="match status" value="1"/>
</dbReference>